<evidence type="ECO:0000259" key="1">
    <source>
        <dbReference type="Pfam" id="PF16963"/>
    </source>
</evidence>
<dbReference type="InterPro" id="IPR031583">
    <property type="entry name" value="PelD_GGDEF"/>
</dbReference>
<dbReference type="Proteomes" id="UP000199467">
    <property type="component" value="Unassembled WGS sequence"/>
</dbReference>
<dbReference type="SUPFAM" id="SSF55781">
    <property type="entry name" value="GAF domain-like"/>
    <property type="match status" value="1"/>
</dbReference>
<gene>
    <name evidence="2" type="ORF">SAMN05216576_101422</name>
</gene>
<dbReference type="Pfam" id="PF16963">
    <property type="entry name" value="PelD_GGDEF"/>
    <property type="match status" value="1"/>
</dbReference>
<reference evidence="3" key="1">
    <citation type="submission" date="2016-10" db="EMBL/GenBank/DDBJ databases">
        <authorList>
            <person name="Varghese N."/>
            <person name="Submissions S."/>
        </authorList>
    </citation>
    <scope>NUCLEOTIDE SEQUENCE [LARGE SCALE GENOMIC DNA]</scope>
    <source>
        <strain evidence="3">DSM 26382</strain>
    </source>
</reference>
<protein>
    <submittedName>
        <fullName evidence="2">PelD GGDEF domain-containing protein</fullName>
    </submittedName>
</protein>
<name>A0A1G6IUU6_9GAMM</name>
<keyword evidence="3" id="KW-1185">Reference proteome</keyword>
<dbReference type="RefSeq" id="WP_017676497.1">
    <property type="nucleotide sequence ID" value="NZ_FMZQ01000001.1"/>
</dbReference>
<evidence type="ECO:0000313" key="2">
    <source>
        <dbReference type="EMBL" id="SDC10190.1"/>
    </source>
</evidence>
<dbReference type="AlphaFoldDB" id="A0A1G6IUU6"/>
<proteinExistence type="predicted"/>
<sequence length="455" mass="51058">MQSAHKDFILAPRASGRVSWWETCLLSLLALGFGYWLSPDDPLLVVASFPWMILVPILLGVRYGFLQGLFSAALLIAALFVFRLSGWALYLDIPASFIVGMLLCSMLVGEFRDIWERRLERLSLANEYRQLRLDEFTRSHHILRISHDRLEQRVAGNDQSLRSSLLSLREQLRALPGDRDALKTLADTVISLLAQYGSLRVAGLYRVTDNTQVDPRPLATLGEMGELNGNDVLLRQCLQRGELVSVRSEVLDRGEGARHSALQVCVPLIDTEDRILAVLAIQQMPFFMFHERSFSLLAILAGHIADLLMSDAQALQLPDADAQHYSQLLKRSLSDARDHDLPASLYAFELSEENGEEVQRLLEGSQRGLDVQLKVINGRGSRLVLVLLPLTSGEGAQGYLVRIRQLFAERFGQGRDLDSLGIQTHQFLFEGGDERDALRHFLFNECALNDQQVAV</sequence>
<dbReference type="InterPro" id="IPR029016">
    <property type="entry name" value="GAF-like_dom_sf"/>
</dbReference>
<dbReference type="Gene3D" id="3.30.450.40">
    <property type="match status" value="1"/>
</dbReference>
<feature type="domain" description="PelD GGDEF" evidence="1">
    <location>
        <begin position="325"/>
        <end position="444"/>
    </location>
</feature>
<accession>A0A1G6IUU6</accession>
<evidence type="ECO:0000313" key="3">
    <source>
        <dbReference type="Proteomes" id="UP000199467"/>
    </source>
</evidence>
<dbReference type="InterPro" id="IPR038367">
    <property type="entry name" value="PelD_GGDEF_sf"/>
</dbReference>
<organism evidence="2 3">
    <name type="scientific">Ectopseudomonas chengduensis</name>
    <dbReference type="NCBI Taxonomy" id="489632"/>
    <lineage>
        <taxon>Bacteria</taxon>
        <taxon>Pseudomonadati</taxon>
        <taxon>Pseudomonadota</taxon>
        <taxon>Gammaproteobacteria</taxon>
        <taxon>Pseudomonadales</taxon>
        <taxon>Pseudomonadaceae</taxon>
        <taxon>Ectopseudomonas</taxon>
    </lineage>
</organism>
<dbReference type="EMBL" id="FMZQ01000001">
    <property type="protein sequence ID" value="SDC10190.1"/>
    <property type="molecule type" value="Genomic_DNA"/>
</dbReference>
<dbReference type="Gene3D" id="3.30.70.2880">
    <property type="match status" value="1"/>
</dbReference>